<comment type="caution">
    <text evidence="9">The sequence shown here is derived from an EMBL/GenBank/DDBJ whole genome shotgun (WGS) entry which is preliminary data.</text>
</comment>
<evidence type="ECO:0000256" key="6">
    <source>
        <dbReference type="SAM" id="MobiDB-lite"/>
    </source>
</evidence>
<dbReference type="Gene3D" id="6.10.140.140">
    <property type="match status" value="2"/>
</dbReference>
<evidence type="ECO:0000259" key="8">
    <source>
        <dbReference type="PROSITE" id="PS50805"/>
    </source>
</evidence>
<dbReference type="Pfam" id="PF02023">
    <property type="entry name" value="SCAN"/>
    <property type="match status" value="1"/>
</dbReference>
<sequence length="425" mass="48569">MMTVDLKVAEYLNPQISTLWETKGPVTESSSQHKKCVPQTDSLSPERSHLHFRSFLYHEAAGPREAVDRLQELCRQWLRPEIHSKEQILDLLVLEQFLTILPRDTQTQIKKHHLQSVEEAVVLVEHLQRESGETGNGVAVHKLGEEAVFLGETAEAPGFKLKPAESQPLGMSQDEEFWNTHQGLQEPLSRNTHKETEPICERAVPAHQILASPEQTNTKDWTVAPEVFLPESQNLLTFEEVAMYFSQEEWELLDPTQKALYNDVMQENYETVISLAVPAHQILASPEQTDTKDWTVAPELFLPESQSLLTFEEVAMYFSQEEWELLDPIQNALCSDVMQENYETVISLALFVLPKPKVISCLEQGEEPWIQRSLEVRESSELPPALHLWHMQEKLQQALKPPETPETPPVKGSLFSVLSLRKFTK</sequence>
<dbReference type="GO" id="GO:0005634">
    <property type="term" value="C:nucleus"/>
    <property type="evidence" value="ECO:0007669"/>
    <property type="project" value="UniProtKB-SubCell"/>
</dbReference>
<dbReference type="CDD" id="cd07765">
    <property type="entry name" value="KRAB_A-box"/>
    <property type="match status" value="2"/>
</dbReference>
<keyword evidence="2" id="KW-0238">DNA-binding</keyword>
<dbReference type="InterPro" id="IPR001909">
    <property type="entry name" value="KRAB"/>
</dbReference>
<dbReference type="EMBL" id="JWIN03000071">
    <property type="protein sequence ID" value="KAB1251975.1"/>
    <property type="molecule type" value="Genomic_DNA"/>
</dbReference>
<evidence type="ECO:0000256" key="4">
    <source>
        <dbReference type="ARBA" id="ARBA00023242"/>
    </source>
</evidence>
<dbReference type="AlphaFoldDB" id="A0A5N4BZC8"/>
<reference evidence="9 10" key="1">
    <citation type="journal article" date="2019" name="Mol. Ecol. Resour.">
        <title>Improving Illumina assemblies with Hi-C and long reads: an example with the North African dromedary.</title>
        <authorList>
            <person name="Elbers J.P."/>
            <person name="Rogers M.F."/>
            <person name="Perelman P.L."/>
            <person name="Proskuryakova A.A."/>
            <person name="Serdyukova N.A."/>
            <person name="Johnson W.E."/>
            <person name="Horin P."/>
            <person name="Corander J."/>
            <person name="Murphy D."/>
            <person name="Burger P.A."/>
        </authorList>
    </citation>
    <scope>NUCLEOTIDE SEQUENCE [LARGE SCALE GENOMIC DNA]</scope>
    <source>
        <strain evidence="9">Drom800</strain>
        <tissue evidence="9">Blood</tissue>
    </source>
</reference>
<feature type="domain" description="SCAN box" evidence="7">
    <location>
        <begin position="49"/>
        <end position="130"/>
    </location>
</feature>
<dbReference type="GO" id="GO:0006355">
    <property type="term" value="P:regulation of DNA-templated transcription"/>
    <property type="evidence" value="ECO:0007669"/>
    <property type="project" value="InterPro"/>
</dbReference>
<dbReference type="SMART" id="SM00431">
    <property type="entry name" value="SCAN"/>
    <property type="match status" value="1"/>
</dbReference>
<dbReference type="InterPro" id="IPR003309">
    <property type="entry name" value="SCAN_dom"/>
</dbReference>
<organism evidence="9 10">
    <name type="scientific">Camelus dromedarius</name>
    <name type="common">Dromedary</name>
    <name type="synonym">Arabian camel</name>
    <dbReference type="NCBI Taxonomy" id="9838"/>
    <lineage>
        <taxon>Eukaryota</taxon>
        <taxon>Metazoa</taxon>
        <taxon>Chordata</taxon>
        <taxon>Craniata</taxon>
        <taxon>Vertebrata</taxon>
        <taxon>Euteleostomi</taxon>
        <taxon>Mammalia</taxon>
        <taxon>Eutheria</taxon>
        <taxon>Laurasiatheria</taxon>
        <taxon>Artiodactyla</taxon>
        <taxon>Tylopoda</taxon>
        <taxon>Camelidae</taxon>
        <taxon>Camelus</taxon>
    </lineage>
</organism>
<dbReference type="PROSITE" id="PS50804">
    <property type="entry name" value="SCAN_BOX"/>
    <property type="match status" value="1"/>
</dbReference>
<dbReference type="Proteomes" id="UP000299084">
    <property type="component" value="Unassembled WGS sequence"/>
</dbReference>
<evidence type="ECO:0000256" key="3">
    <source>
        <dbReference type="ARBA" id="ARBA00023163"/>
    </source>
</evidence>
<evidence type="ECO:0000313" key="9">
    <source>
        <dbReference type="EMBL" id="KAB1251975.1"/>
    </source>
</evidence>
<keyword evidence="3" id="KW-0804">Transcription</keyword>
<evidence type="ECO:0000256" key="2">
    <source>
        <dbReference type="ARBA" id="ARBA00023125"/>
    </source>
</evidence>
<evidence type="ECO:0000256" key="5">
    <source>
        <dbReference type="PROSITE-ProRule" id="PRU00187"/>
    </source>
</evidence>
<dbReference type="Gene3D" id="1.10.4020.10">
    <property type="entry name" value="DNA breaking-rejoining enzymes"/>
    <property type="match status" value="1"/>
</dbReference>
<evidence type="ECO:0000313" key="10">
    <source>
        <dbReference type="Proteomes" id="UP000299084"/>
    </source>
</evidence>
<keyword evidence="4 5" id="KW-0539">Nucleus</keyword>
<dbReference type="Pfam" id="PF01352">
    <property type="entry name" value="KRAB"/>
    <property type="match status" value="2"/>
</dbReference>
<dbReference type="GO" id="GO:0003677">
    <property type="term" value="F:DNA binding"/>
    <property type="evidence" value="ECO:0007669"/>
    <property type="project" value="UniProtKB-KW"/>
</dbReference>
<dbReference type="InterPro" id="IPR050916">
    <property type="entry name" value="SCAN-C2H2_zinc_finger"/>
</dbReference>
<keyword evidence="1" id="KW-0805">Transcription regulation</keyword>
<dbReference type="SUPFAM" id="SSF47353">
    <property type="entry name" value="Retrovirus capsid dimerization domain-like"/>
    <property type="match status" value="1"/>
</dbReference>
<evidence type="ECO:0000256" key="1">
    <source>
        <dbReference type="ARBA" id="ARBA00023015"/>
    </source>
</evidence>
<feature type="region of interest" description="Disordered" evidence="6">
    <location>
        <begin position="23"/>
        <end position="43"/>
    </location>
</feature>
<feature type="domain" description="KRAB" evidence="8">
    <location>
        <begin position="309"/>
        <end position="381"/>
    </location>
</feature>
<dbReference type="SUPFAM" id="SSF109640">
    <property type="entry name" value="KRAB domain (Kruppel-associated box)"/>
    <property type="match status" value="2"/>
</dbReference>
<dbReference type="InterPro" id="IPR038269">
    <property type="entry name" value="SCAN_sf"/>
</dbReference>
<dbReference type="CDD" id="cd07936">
    <property type="entry name" value="SCAN"/>
    <property type="match status" value="1"/>
</dbReference>
<name>A0A5N4BZC8_CAMDR</name>
<feature type="domain" description="KRAB" evidence="8">
    <location>
        <begin position="236"/>
        <end position="311"/>
    </location>
</feature>
<evidence type="ECO:0000259" key="7">
    <source>
        <dbReference type="PROSITE" id="PS50804"/>
    </source>
</evidence>
<proteinExistence type="predicted"/>
<dbReference type="STRING" id="9838.ENSCDRP00005027549"/>
<dbReference type="PANTHER" id="PTHR45935">
    <property type="entry name" value="PROTEIN ZBED8-RELATED"/>
    <property type="match status" value="1"/>
</dbReference>
<dbReference type="SMART" id="SM00349">
    <property type="entry name" value="KRAB"/>
    <property type="match status" value="2"/>
</dbReference>
<comment type="subcellular location">
    <subcellularLocation>
        <location evidence="5">Nucleus</location>
    </subcellularLocation>
</comment>
<dbReference type="FunFam" id="1.10.4020.10:FF:000001">
    <property type="entry name" value="zinc finger protein 263 isoform X1"/>
    <property type="match status" value="1"/>
</dbReference>
<gene>
    <name evidence="9" type="ORF">Cadr_000030758</name>
</gene>
<dbReference type="InterPro" id="IPR036051">
    <property type="entry name" value="KRAB_dom_sf"/>
</dbReference>
<dbReference type="PROSITE" id="PS50805">
    <property type="entry name" value="KRAB"/>
    <property type="match status" value="2"/>
</dbReference>
<protein>
    <submittedName>
        <fullName evidence="9">Zinc finger protein 75D</fullName>
    </submittedName>
</protein>
<accession>A0A5N4BZC8</accession>
<dbReference type="PANTHER" id="PTHR45935:SF24">
    <property type="entry name" value="SCAN BOX DOMAIN-CONTAINING PROTEIN"/>
    <property type="match status" value="1"/>
</dbReference>
<keyword evidence="10" id="KW-1185">Reference proteome</keyword>